<dbReference type="Proteomes" id="UP000799776">
    <property type="component" value="Unassembled WGS sequence"/>
</dbReference>
<feature type="transmembrane region" description="Helical" evidence="2">
    <location>
        <begin position="63"/>
        <end position="83"/>
    </location>
</feature>
<evidence type="ECO:0000256" key="2">
    <source>
        <dbReference type="SAM" id="Phobius"/>
    </source>
</evidence>
<dbReference type="AlphaFoldDB" id="A0A9P4LWI7"/>
<evidence type="ECO:0000313" key="4">
    <source>
        <dbReference type="Proteomes" id="UP000799776"/>
    </source>
</evidence>
<keyword evidence="2" id="KW-0472">Membrane</keyword>
<sequence>MHHLIPLPPPAKHELKSLVSIISLMPSECQLQQLSLCSALQRCLPDFPPSPAPGALPACKPSFMPLICLIGLLTLVSYCFLGWHKRQMNALIEQLRLHTRFQLYTNMFPGLESLTIQILIEKGLEMKKIDLVTDKILEGRDKGKWTQIPTLPAQQADVAHGYPNVVYRCPPTTSGTNSPTLLRNGSVGHTRSIVHVEEFETSMPSCHEFDTKGERSVPTDMTVIVPKRDQAATQQPHSHTMGGNRRGDSSDEEILALARDAVEAAQQDANGQDNVAAQDQPRGGITIDLRHRDLKRLPDEVVVIIKDGFRAEIYSSLQGPVTADRARARSPPRDRILTRDVINTDRLQWEKETRTGRASKETREAAAALRLRGAPVARPTPQRAKAADTCGPPITPLAISNVHR</sequence>
<feature type="compositionally biased region" description="Basic and acidic residues" evidence="1">
    <location>
        <begin position="352"/>
        <end position="364"/>
    </location>
</feature>
<name>A0A9P4LWI7_9PEZI</name>
<protein>
    <submittedName>
        <fullName evidence="3">Uncharacterized protein</fullName>
    </submittedName>
</protein>
<evidence type="ECO:0000313" key="3">
    <source>
        <dbReference type="EMBL" id="KAF2084058.1"/>
    </source>
</evidence>
<reference evidence="3" key="1">
    <citation type="journal article" date="2020" name="Stud. Mycol.">
        <title>101 Dothideomycetes genomes: a test case for predicting lifestyles and emergence of pathogens.</title>
        <authorList>
            <person name="Haridas S."/>
            <person name="Albert R."/>
            <person name="Binder M."/>
            <person name="Bloem J."/>
            <person name="Labutti K."/>
            <person name="Salamov A."/>
            <person name="Andreopoulos B."/>
            <person name="Baker S."/>
            <person name="Barry K."/>
            <person name="Bills G."/>
            <person name="Bluhm B."/>
            <person name="Cannon C."/>
            <person name="Castanera R."/>
            <person name="Culley D."/>
            <person name="Daum C."/>
            <person name="Ezra D."/>
            <person name="Gonzalez J."/>
            <person name="Henrissat B."/>
            <person name="Kuo A."/>
            <person name="Liang C."/>
            <person name="Lipzen A."/>
            <person name="Lutzoni F."/>
            <person name="Magnuson J."/>
            <person name="Mondo S."/>
            <person name="Nolan M."/>
            <person name="Ohm R."/>
            <person name="Pangilinan J."/>
            <person name="Park H.-J."/>
            <person name="Ramirez L."/>
            <person name="Alfaro M."/>
            <person name="Sun H."/>
            <person name="Tritt A."/>
            <person name="Yoshinaga Y."/>
            <person name="Zwiers L.-H."/>
            <person name="Turgeon B."/>
            <person name="Goodwin S."/>
            <person name="Spatafora J."/>
            <person name="Crous P."/>
            <person name="Grigoriev I."/>
        </authorList>
    </citation>
    <scope>NUCLEOTIDE SEQUENCE</scope>
    <source>
        <strain evidence="3">CBS 121410</strain>
    </source>
</reference>
<feature type="region of interest" description="Disordered" evidence="1">
    <location>
        <begin position="228"/>
        <end position="249"/>
    </location>
</feature>
<keyword evidence="4" id="KW-1185">Reference proteome</keyword>
<keyword evidence="2" id="KW-0812">Transmembrane</keyword>
<comment type="caution">
    <text evidence="3">The sequence shown here is derived from an EMBL/GenBank/DDBJ whole genome shotgun (WGS) entry which is preliminary data.</text>
</comment>
<dbReference type="OrthoDB" id="1394818at2759"/>
<proteinExistence type="predicted"/>
<dbReference type="EMBL" id="ML978747">
    <property type="protein sequence ID" value="KAF2084058.1"/>
    <property type="molecule type" value="Genomic_DNA"/>
</dbReference>
<accession>A0A9P4LWI7</accession>
<gene>
    <name evidence="3" type="ORF">K490DRAFT_59943</name>
</gene>
<evidence type="ECO:0000256" key="1">
    <source>
        <dbReference type="SAM" id="MobiDB-lite"/>
    </source>
</evidence>
<keyword evidence="2" id="KW-1133">Transmembrane helix</keyword>
<feature type="region of interest" description="Disordered" evidence="1">
    <location>
        <begin position="352"/>
        <end position="372"/>
    </location>
</feature>
<organism evidence="3 4">
    <name type="scientific">Saccharata proteae CBS 121410</name>
    <dbReference type="NCBI Taxonomy" id="1314787"/>
    <lineage>
        <taxon>Eukaryota</taxon>
        <taxon>Fungi</taxon>
        <taxon>Dikarya</taxon>
        <taxon>Ascomycota</taxon>
        <taxon>Pezizomycotina</taxon>
        <taxon>Dothideomycetes</taxon>
        <taxon>Dothideomycetes incertae sedis</taxon>
        <taxon>Botryosphaeriales</taxon>
        <taxon>Saccharataceae</taxon>
        <taxon>Saccharata</taxon>
    </lineage>
</organism>